<dbReference type="InterPro" id="IPR051156">
    <property type="entry name" value="Mito/Outer_Membr_Metalloprot"/>
</dbReference>
<proteinExistence type="predicted"/>
<evidence type="ECO:0000313" key="3">
    <source>
        <dbReference type="Proteomes" id="UP000240996"/>
    </source>
</evidence>
<feature type="signal peptide" evidence="1">
    <location>
        <begin position="1"/>
        <end position="30"/>
    </location>
</feature>
<dbReference type="CDD" id="cd07342">
    <property type="entry name" value="M48C_Oma1_like"/>
    <property type="match status" value="1"/>
</dbReference>
<protein>
    <recommendedName>
        <fullName evidence="4">PDZ domain-containing protein</fullName>
    </recommendedName>
</protein>
<evidence type="ECO:0000313" key="2">
    <source>
        <dbReference type="EMBL" id="PTM46678.1"/>
    </source>
</evidence>
<dbReference type="Gene3D" id="2.30.42.10">
    <property type="match status" value="1"/>
</dbReference>
<gene>
    <name evidence="2" type="ORF">C8J24_0045</name>
</gene>
<dbReference type="AlphaFoldDB" id="A0A2T4YSA1"/>
<organism evidence="2 3">
    <name type="scientific">Sphingomonas aerolata</name>
    <dbReference type="NCBI Taxonomy" id="185951"/>
    <lineage>
        <taxon>Bacteria</taxon>
        <taxon>Pseudomonadati</taxon>
        <taxon>Pseudomonadota</taxon>
        <taxon>Alphaproteobacteria</taxon>
        <taxon>Sphingomonadales</taxon>
        <taxon>Sphingomonadaceae</taxon>
        <taxon>Sphingomonas</taxon>
    </lineage>
</organism>
<keyword evidence="3" id="KW-1185">Reference proteome</keyword>
<evidence type="ECO:0008006" key="4">
    <source>
        <dbReference type="Google" id="ProtNLM"/>
    </source>
</evidence>
<dbReference type="InterPro" id="IPR036034">
    <property type="entry name" value="PDZ_sf"/>
</dbReference>
<comment type="caution">
    <text evidence="2">The sequence shown here is derived from an EMBL/GenBank/DDBJ whole genome shotgun (WGS) entry which is preliminary data.</text>
</comment>
<sequence>MRLKAVYQGRMSIVMRLLPAVLLSAGAASAVPPPSVSVSLAGTTAAPAAAPAEAPPRAFFEALRAADLRLATIGYRLTSANAALCDRLQPQIGMPIHALNQYSAEARPNAIGVFGFETRLAVEAVVANGPAARAGVRSGDSIQLLAGKRQPGIGAANTAETPADRDAAEALIAAQPPGAPIAMTVLRDGRAVTVSIPAVAGCRSRFEILLGSGLDASADGAVVQIGEKYFEGYSDAEIAVIVAHELAHNILRHRDRLDAAKISRGLMAELGRNGRLIRQTEDEADRLSVYLLANAGYDPRSAPQFWREKGGTIDGGLFRSRTHASSKARATALDAAVQDIARRPERPILPADVLALRTQPLR</sequence>
<evidence type="ECO:0000256" key="1">
    <source>
        <dbReference type="SAM" id="SignalP"/>
    </source>
</evidence>
<dbReference type="RefSeq" id="WP_146163605.1">
    <property type="nucleotide sequence ID" value="NZ_PZZN01000001.1"/>
</dbReference>
<dbReference type="GO" id="GO:0051603">
    <property type="term" value="P:proteolysis involved in protein catabolic process"/>
    <property type="evidence" value="ECO:0007669"/>
    <property type="project" value="TreeGrafter"/>
</dbReference>
<accession>A0A2T4YSA1</accession>
<keyword evidence="1" id="KW-0732">Signal</keyword>
<dbReference type="EMBL" id="PZZN01000001">
    <property type="protein sequence ID" value="PTM46678.1"/>
    <property type="molecule type" value="Genomic_DNA"/>
</dbReference>
<name>A0A2T4YSA1_9SPHN</name>
<dbReference type="PANTHER" id="PTHR22726:SF1">
    <property type="entry name" value="METALLOENDOPEPTIDASE OMA1, MITOCHONDRIAL"/>
    <property type="match status" value="1"/>
</dbReference>
<dbReference type="GO" id="GO:0004222">
    <property type="term" value="F:metalloendopeptidase activity"/>
    <property type="evidence" value="ECO:0007669"/>
    <property type="project" value="TreeGrafter"/>
</dbReference>
<dbReference type="SUPFAM" id="SSF50156">
    <property type="entry name" value="PDZ domain-like"/>
    <property type="match status" value="1"/>
</dbReference>
<dbReference type="GO" id="GO:0016020">
    <property type="term" value="C:membrane"/>
    <property type="evidence" value="ECO:0007669"/>
    <property type="project" value="TreeGrafter"/>
</dbReference>
<feature type="chain" id="PRO_5015431853" description="PDZ domain-containing protein" evidence="1">
    <location>
        <begin position="31"/>
        <end position="362"/>
    </location>
</feature>
<reference evidence="2 3" key="1">
    <citation type="submission" date="2018-04" db="EMBL/GenBank/DDBJ databases">
        <title>Genomic Encyclopedia of Type Strains, Phase III (KMG-III): the genomes of soil and plant-associated and newly described type strains.</title>
        <authorList>
            <person name="Whitman W."/>
        </authorList>
    </citation>
    <scope>NUCLEOTIDE SEQUENCE [LARGE SCALE GENOMIC DNA]</scope>
    <source>
        <strain evidence="2 3">NW12</strain>
    </source>
</reference>
<dbReference type="PANTHER" id="PTHR22726">
    <property type="entry name" value="METALLOENDOPEPTIDASE OMA1"/>
    <property type="match status" value="1"/>
</dbReference>
<dbReference type="Proteomes" id="UP000240996">
    <property type="component" value="Unassembled WGS sequence"/>
</dbReference>